<sequence>MARRPALRRRGTQLLTPTLFFSALACVAALAAGCREGRLPVCETNADCAERDAGKLGNVCYNLRCVECRYDSDCPAGQVCGVANTCDALQSPAATTDKDEERGWDPNNWDECAQRCKDAACISDCDHRFRK</sequence>
<evidence type="ECO:0008006" key="3">
    <source>
        <dbReference type="Google" id="ProtNLM"/>
    </source>
</evidence>
<reference evidence="2" key="1">
    <citation type="journal article" date="2018" name="J. Ind. Microbiol. Biotechnol.">
        <title>Genome mining reveals uncommon alkylpyrones as type III PKS products from myxobacteria.</title>
        <authorList>
            <person name="Hug J.J."/>
            <person name="Panter F."/>
            <person name="Krug D."/>
            <person name="Muller R."/>
        </authorList>
    </citation>
    <scope>NUCLEOTIDE SEQUENCE</scope>
    <source>
        <strain evidence="2">SBSr021</strain>
    </source>
</reference>
<keyword evidence="1" id="KW-0732">Signal</keyword>
<feature type="chain" id="PRO_5019221188" description="Lipoprotein" evidence="1">
    <location>
        <begin position="32"/>
        <end position="131"/>
    </location>
</feature>
<feature type="signal peptide" evidence="1">
    <location>
        <begin position="1"/>
        <end position="31"/>
    </location>
</feature>
<accession>A0A3S7V0K1</accession>
<organism evidence="2">
    <name type="scientific">Racemicystis crocea</name>
    <dbReference type="NCBI Taxonomy" id="1707966"/>
    <lineage>
        <taxon>Bacteria</taxon>
        <taxon>Pseudomonadati</taxon>
        <taxon>Myxococcota</taxon>
        <taxon>Polyangia</taxon>
        <taxon>Polyangiales</taxon>
        <taxon>Polyangiaceae</taxon>
    </lineage>
</organism>
<evidence type="ECO:0000313" key="2">
    <source>
        <dbReference type="EMBL" id="AYM54536.1"/>
    </source>
</evidence>
<evidence type="ECO:0000256" key="1">
    <source>
        <dbReference type="SAM" id="SignalP"/>
    </source>
</evidence>
<protein>
    <recommendedName>
        <fullName evidence="3">Lipoprotein</fullName>
    </recommendedName>
</protein>
<name>A0A3S7V0K1_9BACT</name>
<dbReference type="AlphaFoldDB" id="A0A3S7V0K1"/>
<proteinExistence type="predicted"/>
<dbReference type="EMBL" id="MH908924">
    <property type="protein sequence ID" value="AYM54536.1"/>
    <property type="molecule type" value="Genomic_DNA"/>
</dbReference>
<dbReference type="PROSITE" id="PS51257">
    <property type="entry name" value="PROKAR_LIPOPROTEIN"/>
    <property type="match status" value="1"/>
</dbReference>